<feature type="compositionally biased region" description="Low complexity" evidence="1">
    <location>
        <begin position="85"/>
        <end position="108"/>
    </location>
</feature>
<accession>A0A0G4H8X2</accession>
<feature type="region of interest" description="Disordered" evidence="1">
    <location>
        <begin position="555"/>
        <end position="660"/>
    </location>
</feature>
<proteinExistence type="predicted"/>
<dbReference type="EMBL" id="CDMZ01002028">
    <property type="protein sequence ID" value="CEM40399.1"/>
    <property type="molecule type" value="Genomic_DNA"/>
</dbReference>
<feature type="compositionally biased region" description="Acidic residues" evidence="1">
    <location>
        <begin position="60"/>
        <end position="69"/>
    </location>
</feature>
<protein>
    <submittedName>
        <fullName evidence="2">Uncharacterized protein</fullName>
    </submittedName>
</protein>
<feature type="region of interest" description="Disordered" evidence="1">
    <location>
        <begin position="1"/>
        <end position="177"/>
    </location>
</feature>
<dbReference type="AlphaFoldDB" id="A0A0G4H8X2"/>
<reference evidence="2" key="1">
    <citation type="submission" date="2014-11" db="EMBL/GenBank/DDBJ databases">
        <authorList>
            <person name="Otto D Thomas"/>
            <person name="Naeem Raeece"/>
        </authorList>
    </citation>
    <scope>NUCLEOTIDE SEQUENCE</scope>
</reference>
<feature type="region of interest" description="Disordered" evidence="1">
    <location>
        <begin position="355"/>
        <end position="379"/>
    </location>
</feature>
<name>A0A0G4H8X2_9ALVE</name>
<feature type="region of interest" description="Disordered" evidence="1">
    <location>
        <begin position="255"/>
        <end position="282"/>
    </location>
</feature>
<sequence length="818" mass="86907">MEGGGIGSGERRESPEREGSVGGLSQFSEITPPESGTPASSVARLSSAASALSLRRHEQEDEGEGEDEGGVQSSSADDVGVGGLPSSSSSSSAVAQPASAPHQQSQAPGGITAESAPAGISAEDTERERETSVQVDESGDASLESIHSDDVSLESFEAKEQSEGEDEEMARFSSDEDDAAPALPAAIISHPNLHPQQQQSLATLHALHHPHVPATPLLFPPRNPSRLQCAPSVSSVSSIPVDHDQDLLTLDKDAAPGATKEGASGHQLPPTLPVGAASAQAQPAVVDGTRLRLLRRRMELLEEAERRRQSKKLRRATERAETETSIRMTPRVALLPSEIPSAVSDEAPPALGIAGGGRPQASRGAPPFTGFPGLPTSSEMSVSMGDFRSLLSSLPRPSVSDPKPIVPKVVEEKDAVEVVLRGLTVEALVTILQGNSVLSRLVSGEEKQKVGGEGASSWASPEGGEGGVAVLDENFVRKRPNESLLYALFNPDRSQCQICGLRVVRTVCSISDGGEGGPFPFQMDSVGRRRIARDKEKGGGVAIDSHMNGEYVLSNRWKGEDRQDTQQSRPFLPSLKNWSRKPNLDFSPSLLDSSPWKLLNPDQSKDNKQGGQTAEKGEVKVGQAVGKMSASLPVKKEGRTDSSSSLPEPPGLKSTGEKDRAFEKIARYQRDAEGIDPEVPTQVVPRLCASCSEGFEEIWSPDWKQNVFQGAICAHPKSLAPIAFVKERGIVGVGKGKTEASSADWQSDDTDKKGGQGTDGAAAEKELIKRSSGDLSALPALEIFEKPASSGKLCLVYHKECYMRVLATQKKMVSLFIN</sequence>
<feature type="compositionally biased region" description="Basic and acidic residues" evidence="1">
    <location>
        <begin position="315"/>
        <end position="324"/>
    </location>
</feature>
<evidence type="ECO:0000313" key="2">
    <source>
        <dbReference type="EMBL" id="CEM40399.1"/>
    </source>
</evidence>
<feature type="compositionally biased region" description="Low complexity" evidence="1">
    <location>
        <begin position="39"/>
        <end position="53"/>
    </location>
</feature>
<feature type="region of interest" description="Disordered" evidence="1">
    <location>
        <begin position="304"/>
        <end position="326"/>
    </location>
</feature>
<dbReference type="VEuPathDB" id="CryptoDB:Cvel_5928"/>
<evidence type="ECO:0000256" key="1">
    <source>
        <dbReference type="SAM" id="MobiDB-lite"/>
    </source>
</evidence>
<feature type="compositionally biased region" description="Basic and acidic residues" evidence="1">
    <location>
        <begin position="146"/>
        <end position="162"/>
    </location>
</feature>
<feature type="compositionally biased region" description="Basic and acidic residues" evidence="1">
    <location>
        <begin position="9"/>
        <end position="19"/>
    </location>
</feature>
<feature type="region of interest" description="Disordered" evidence="1">
    <location>
        <begin position="736"/>
        <end position="760"/>
    </location>
</feature>
<feature type="compositionally biased region" description="Low complexity" evidence="1">
    <location>
        <begin position="584"/>
        <end position="595"/>
    </location>
</feature>
<gene>
    <name evidence="2" type="ORF">Cvel_5928</name>
</gene>
<organism evidence="2">
    <name type="scientific">Chromera velia CCMP2878</name>
    <dbReference type="NCBI Taxonomy" id="1169474"/>
    <lineage>
        <taxon>Eukaryota</taxon>
        <taxon>Sar</taxon>
        <taxon>Alveolata</taxon>
        <taxon>Colpodellida</taxon>
        <taxon>Chromeraceae</taxon>
        <taxon>Chromera</taxon>
    </lineage>
</organism>